<accession>A0A5C5XEF8</accession>
<evidence type="ECO:0000256" key="1">
    <source>
        <dbReference type="ARBA" id="ARBA00022670"/>
    </source>
</evidence>
<keyword evidence="4" id="KW-0862">Zinc</keyword>
<dbReference type="InterPro" id="IPR001818">
    <property type="entry name" value="Pept_M10_metallopeptidase"/>
</dbReference>
<dbReference type="Proteomes" id="UP000316095">
    <property type="component" value="Unassembled WGS sequence"/>
</dbReference>
<proteinExistence type="predicted"/>
<dbReference type="GO" id="GO:0008270">
    <property type="term" value="F:zinc ion binding"/>
    <property type="evidence" value="ECO:0007669"/>
    <property type="project" value="InterPro"/>
</dbReference>
<dbReference type="SUPFAM" id="SSF143744">
    <property type="entry name" value="GlcG-like"/>
    <property type="match status" value="1"/>
</dbReference>
<feature type="domain" description="Peptidase M10 metallopeptidase" evidence="6">
    <location>
        <begin position="217"/>
        <end position="365"/>
    </location>
</feature>
<sequence>MFGLRFFNKLKMFSTTVEHERIYDQIQVEMLEERLVLSSLAGAVANQTTGSDTSSDNSHNASYSHSPNELPPLTTQNSQTDRNIERQQIQESNNYANTPESANQASPLTGADSLNEGSILPTAWETNDSPDPTESATFKSPRIETSGNSQPIPLTSDSGMELTFETDPNLIPNSAEVDLDSMTRSHNATSLPVISQENSPHAESADWFIDQYETVTIRYDFRDAEGYSNTISAEQQALAVKALQGWSDASGGKIEFIQDTEADLSEIVNIGVGDLAAFGHTSQRDGTLGLSQVQTSEQDEQPKVVGMIWLDQAENWENHYNNGNVNNSYDFFTVIAHEAGHVSGLEDIFQSDPAQLMSRGYETEHSLESISQSVNNAIFMPMDSQNGNGANAFVLHAMVATPEQLTPSEVADLLNYGSEVTASNDAIIAIVDRNGNILGVRAEQDVLDTFAGDPQGLAFAIDGAVAKARTAALFSNGDPNNGDGGTFAPLTSRLVRFISQSTVTEREVNSNPNDIDPNSTVRGPGFVAPIGLGGHFPPDIPNTPQVDLFAIEHTNRDSIIHPGDDGIKGTADDVTLRGRFNIDPAFVPAGQELAAPESYGFVSGINPGAQSRGIATLPGGIPLFRDTNMDGIGDTLIGGVGVFFPGPDGYASFEQGFVPGVNQTTDARTNAPKVLEAELIALAVAGGSTQAAEFAHEPLAKTAFAGNPVSDIDLPFGRLDLVGVQLSALGPTAGCVGIQETVELALNTPPGVTSGADQIVSDNGDLNDNGIFDAGIDIEDPMNLGNFTADPQLYRNGLNVPEGYLVTPHASATDPALTAAVVQQIIDDAIEAAEVTRAAVRLEAADQSPGARTRMVFAVTDTNGEVLALYRMQDATTFSIDVAVAKARNVAYYSDPNDVLPIDKDIPFDSSNTSPEPIDPATAFTNRTFRYLSEPRFPDGVDGTPAAPFSILNNPSIDPTTGENIGAPAAASTFTSVLGYDAFNPQTNFHDPGDAGVMPAIGASQKSNQNGVVFFPGSTPLYINNQIVGGFGVSGDGVDQDDVVTYLGATEFLPDGVNIPRADQVFVDGVRLPYQKFLRNPFG</sequence>
<dbReference type="InterPro" id="IPR038084">
    <property type="entry name" value="PduO/GlcC-like_sf"/>
</dbReference>
<gene>
    <name evidence="7" type="ORF">Pan54_22320</name>
</gene>
<evidence type="ECO:0000256" key="5">
    <source>
        <dbReference type="SAM" id="MobiDB-lite"/>
    </source>
</evidence>
<protein>
    <submittedName>
        <fullName evidence="7">Matrixin</fullName>
    </submittedName>
</protein>
<dbReference type="Gene3D" id="3.30.450.150">
    <property type="entry name" value="Haem-degrading domain"/>
    <property type="match status" value="3"/>
</dbReference>
<dbReference type="EMBL" id="SJPG01000001">
    <property type="protein sequence ID" value="TWT61496.1"/>
    <property type="molecule type" value="Genomic_DNA"/>
</dbReference>
<dbReference type="Pfam" id="PF00413">
    <property type="entry name" value="Peptidase_M10"/>
    <property type="match status" value="1"/>
</dbReference>
<feature type="compositionally biased region" description="Polar residues" evidence="5">
    <location>
        <begin position="124"/>
        <end position="156"/>
    </location>
</feature>
<dbReference type="PANTHER" id="PTHR34309:SF1">
    <property type="entry name" value="PROTEIN GLCG"/>
    <property type="match status" value="1"/>
</dbReference>
<keyword evidence="3" id="KW-0378">Hydrolase</keyword>
<reference evidence="7 8" key="1">
    <citation type="submission" date="2019-02" db="EMBL/GenBank/DDBJ databases">
        <title>Deep-cultivation of Planctomycetes and their phenomic and genomic characterization uncovers novel biology.</title>
        <authorList>
            <person name="Wiegand S."/>
            <person name="Jogler M."/>
            <person name="Boedeker C."/>
            <person name="Pinto D."/>
            <person name="Vollmers J."/>
            <person name="Rivas-Marin E."/>
            <person name="Kohn T."/>
            <person name="Peeters S.H."/>
            <person name="Heuer A."/>
            <person name="Rast P."/>
            <person name="Oberbeckmann S."/>
            <person name="Bunk B."/>
            <person name="Jeske O."/>
            <person name="Meyerdierks A."/>
            <person name="Storesund J.E."/>
            <person name="Kallscheuer N."/>
            <person name="Luecker S."/>
            <person name="Lage O.M."/>
            <person name="Pohl T."/>
            <person name="Merkel B.J."/>
            <person name="Hornburger P."/>
            <person name="Mueller R.-W."/>
            <person name="Bruemmer F."/>
            <person name="Labrenz M."/>
            <person name="Spormann A.M."/>
            <person name="Op Den Camp H."/>
            <person name="Overmann J."/>
            <person name="Amann R."/>
            <person name="Jetten M.S.M."/>
            <person name="Mascher T."/>
            <person name="Medema M.H."/>
            <person name="Devos D.P."/>
            <person name="Kaster A.-K."/>
            <person name="Ovreas L."/>
            <person name="Rohde M."/>
            <person name="Galperin M.Y."/>
            <person name="Jogler C."/>
        </authorList>
    </citation>
    <scope>NUCLEOTIDE SEQUENCE [LARGE SCALE GENOMIC DNA]</scope>
    <source>
        <strain evidence="7 8">Pan54</strain>
    </source>
</reference>
<feature type="region of interest" description="Disordered" evidence="5">
    <location>
        <begin position="47"/>
        <end position="80"/>
    </location>
</feature>
<dbReference type="InterPro" id="IPR052517">
    <property type="entry name" value="GlcG_carb_metab_protein"/>
</dbReference>
<dbReference type="Pfam" id="PF03928">
    <property type="entry name" value="HbpS-like"/>
    <property type="match status" value="2"/>
</dbReference>
<name>A0A5C5XEF8_9PLAN</name>
<keyword evidence="2" id="KW-0479">Metal-binding</keyword>
<dbReference type="PANTHER" id="PTHR34309">
    <property type="entry name" value="SLR1406 PROTEIN"/>
    <property type="match status" value="1"/>
</dbReference>
<dbReference type="SUPFAM" id="SSF55486">
    <property type="entry name" value="Metalloproteases ('zincins'), catalytic domain"/>
    <property type="match status" value="1"/>
</dbReference>
<keyword evidence="8" id="KW-1185">Reference proteome</keyword>
<comment type="caution">
    <text evidence="7">The sequence shown here is derived from an EMBL/GenBank/DDBJ whole genome shotgun (WGS) entry which is preliminary data.</text>
</comment>
<keyword evidence="1" id="KW-0645">Protease</keyword>
<evidence type="ECO:0000256" key="4">
    <source>
        <dbReference type="ARBA" id="ARBA00022833"/>
    </source>
</evidence>
<dbReference type="GO" id="GO:0006508">
    <property type="term" value="P:proteolysis"/>
    <property type="evidence" value="ECO:0007669"/>
    <property type="project" value="UniProtKB-KW"/>
</dbReference>
<feature type="compositionally biased region" description="Polar residues" evidence="5">
    <location>
        <begin position="93"/>
        <end position="107"/>
    </location>
</feature>
<evidence type="ECO:0000313" key="7">
    <source>
        <dbReference type="EMBL" id="TWT61496.1"/>
    </source>
</evidence>
<organism evidence="7 8">
    <name type="scientific">Rubinisphaera italica</name>
    <dbReference type="NCBI Taxonomy" id="2527969"/>
    <lineage>
        <taxon>Bacteria</taxon>
        <taxon>Pseudomonadati</taxon>
        <taxon>Planctomycetota</taxon>
        <taxon>Planctomycetia</taxon>
        <taxon>Planctomycetales</taxon>
        <taxon>Planctomycetaceae</taxon>
        <taxon>Rubinisphaera</taxon>
    </lineage>
</organism>
<dbReference type="InterPro" id="IPR024079">
    <property type="entry name" value="MetalloPept_cat_dom_sf"/>
</dbReference>
<dbReference type="Gene3D" id="3.40.390.10">
    <property type="entry name" value="Collagenase (Catalytic Domain)"/>
    <property type="match status" value="1"/>
</dbReference>
<dbReference type="AlphaFoldDB" id="A0A5C5XEF8"/>
<dbReference type="GO" id="GO:0004222">
    <property type="term" value="F:metalloendopeptidase activity"/>
    <property type="evidence" value="ECO:0007669"/>
    <property type="project" value="InterPro"/>
</dbReference>
<evidence type="ECO:0000256" key="3">
    <source>
        <dbReference type="ARBA" id="ARBA00022801"/>
    </source>
</evidence>
<evidence type="ECO:0000313" key="8">
    <source>
        <dbReference type="Proteomes" id="UP000316095"/>
    </source>
</evidence>
<feature type="region of interest" description="Disordered" evidence="5">
    <location>
        <begin position="93"/>
        <end position="156"/>
    </location>
</feature>
<dbReference type="GO" id="GO:0031012">
    <property type="term" value="C:extracellular matrix"/>
    <property type="evidence" value="ECO:0007669"/>
    <property type="project" value="InterPro"/>
</dbReference>
<dbReference type="OrthoDB" id="231510at2"/>
<dbReference type="InterPro" id="IPR005624">
    <property type="entry name" value="PduO/GlcC-like"/>
</dbReference>
<evidence type="ECO:0000256" key="2">
    <source>
        <dbReference type="ARBA" id="ARBA00022723"/>
    </source>
</evidence>
<evidence type="ECO:0000259" key="6">
    <source>
        <dbReference type="Pfam" id="PF00413"/>
    </source>
</evidence>